<dbReference type="EMBL" id="QPJS01000001">
    <property type="protein sequence ID" value="RCX05617.1"/>
    <property type="molecule type" value="Genomic_DNA"/>
</dbReference>
<name>A0A369AC00_9FLAO</name>
<keyword evidence="1" id="KW-0597">Phosphoprotein</keyword>
<accession>A0A369AC00</accession>
<dbReference type="AlphaFoldDB" id="A0A369AC00"/>
<comment type="caution">
    <text evidence="2">The sequence shown here is derived from an EMBL/GenBank/DDBJ whole genome shotgun (WGS) entry which is preliminary data.</text>
</comment>
<dbReference type="SUPFAM" id="SSF63829">
    <property type="entry name" value="Calcium-dependent phosphotriesterase"/>
    <property type="match status" value="1"/>
</dbReference>
<evidence type="ECO:0000313" key="3">
    <source>
        <dbReference type="Proteomes" id="UP000253517"/>
    </source>
</evidence>
<evidence type="ECO:0000313" key="2">
    <source>
        <dbReference type="EMBL" id="RCX05617.1"/>
    </source>
</evidence>
<dbReference type="InterPro" id="IPR011110">
    <property type="entry name" value="Reg_prop"/>
</dbReference>
<reference evidence="2 3" key="1">
    <citation type="submission" date="2018-07" db="EMBL/GenBank/DDBJ databases">
        <title>Genomic Encyclopedia of Type Strains, Phase IV (KMG-IV): sequencing the most valuable type-strain genomes for metagenomic binning, comparative biology and taxonomic classification.</title>
        <authorList>
            <person name="Goeker M."/>
        </authorList>
    </citation>
    <scope>NUCLEOTIDE SEQUENCE [LARGE SCALE GENOMIC DNA]</scope>
    <source>
        <strain evidence="2 3">DSM 21410</strain>
    </source>
</reference>
<dbReference type="SUPFAM" id="SSF50998">
    <property type="entry name" value="Quinoprotein alcohol dehydrogenase-like"/>
    <property type="match status" value="1"/>
</dbReference>
<sequence length="667" mass="77293">MRYFVFFFISLVYPLIFKIKGQEYDHYFRNYTVSQGLPSNSIYALAKDSDGFVWIGTSNGLSRFDAYDFKVLRKSDPHVQLPDNEIMAIENHPEGYLWLGHYSSGLSLFDPKSQKVIANYQIDSQKHPLKDNRILSLYQEGDSLLFIGLHYNFFQMYDIKRDTMYDYSDKLLEEKKIASSLHNIHSFNSDPYDKNILWICTGAGLVKWNRKSGKFDIFNYNNDKISTSLHNSMRYIVFQGDSAMFIGSWGGGLIYFNHKRNTWKNYIYDNRLPLNGTRNIIRKIARKSDSELWIATHDSAFGVFDIASNKFFFYKHYPDDMYSAINQECYTFLNELIGAVWIGTSNGLSYLHPSNQLIQRFRLSEGNTLFQRTFYSYEVYLDRDKNQLYLGNRDSEYFDAIHLNSETLISYPLPGLLTITKILKFKDFYYIFTFRNGVYKWKNNKFTRVKISQVNALNQSACYTACIVRDGTVYMATANKGLVIFNEARNFYKEIPTSEAGLSNSALENGIFTVFADSEERIWIGTLPGLAVYEPKSGFKFKQTQKGNVNSLMTEIRQIYQDSKGMIWAVSASSGIFGLRVKRDTIQILRHINEKGILFSDQLYSTAIDKNDKIYLATPIGIQVFDLKTNTSLLLNYSNGLKPYQSIIKLHYTPDHFLNLSLNNEIN</sequence>
<dbReference type="PANTHER" id="PTHR43547">
    <property type="entry name" value="TWO-COMPONENT HISTIDINE KINASE"/>
    <property type="match status" value="1"/>
</dbReference>
<dbReference type="RefSeq" id="WP_114365903.1">
    <property type="nucleotide sequence ID" value="NZ_BHZF01000001.1"/>
</dbReference>
<dbReference type="InterPro" id="IPR011047">
    <property type="entry name" value="Quinoprotein_ADH-like_sf"/>
</dbReference>
<dbReference type="Gene3D" id="2.130.10.10">
    <property type="entry name" value="YVTN repeat-like/Quinoprotein amine dehydrogenase"/>
    <property type="match status" value="2"/>
</dbReference>
<dbReference type="GO" id="GO:0000155">
    <property type="term" value="F:phosphorelay sensor kinase activity"/>
    <property type="evidence" value="ECO:0007669"/>
    <property type="project" value="TreeGrafter"/>
</dbReference>
<gene>
    <name evidence="2" type="ORF">DES35_101905</name>
</gene>
<protein>
    <submittedName>
        <fullName evidence="2">Ligand-binding sensor domain-containing protein</fullName>
    </submittedName>
</protein>
<keyword evidence="3" id="KW-1185">Reference proteome</keyword>
<evidence type="ECO:0000256" key="1">
    <source>
        <dbReference type="ARBA" id="ARBA00022553"/>
    </source>
</evidence>
<dbReference type="InterPro" id="IPR015943">
    <property type="entry name" value="WD40/YVTN_repeat-like_dom_sf"/>
</dbReference>
<proteinExistence type="predicted"/>
<organism evidence="2 3">
    <name type="scientific">Schleiferia thermophila</name>
    <dbReference type="NCBI Taxonomy" id="884107"/>
    <lineage>
        <taxon>Bacteria</taxon>
        <taxon>Pseudomonadati</taxon>
        <taxon>Bacteroidota</taxon>
        <taxon>Flavobacteriia</taxon>
        <taxon>Flavobacteriales</taxon>
        <taxon>Schleiferiaceae</taxon>
        <taxon>Schleiferia</taxon>
    </lineage>
</organism>
<dbReference type="PANTHER" id="PTHR43547:SF2">
    <property type="entry name" value="HYBRID SIGNAL TRANSDUCTION HISTIDINE KINASE C"/>
    <property type="match status" value="1"/>
</dbReference>
<dbReference type="Pfam" id="PF07494">
    <property type="entry name" value="Reg_prop"/>
    <property type="match status" value="1"/>
</dbReference>
<dbReference type="Proteomes" id="UP000253517">
    <property type="component" value="Unassembled WGS sequence"/>
</dbReference>